<protein>
    <submittedName>
        <fullName evidence="4">Helix-turn-helix domain-containing protein</fullName>
    </submittedName>
</protein>
<organism evidence="4 6">
    <name type="scientific">Eggerthella lenta</name>
    <name type="common">Eubacterium lentum</name>
    <dbReference type="NCBI Taxonomy" id="84112"/>
    <lineage>
        <taxon>Bacteria</taxon>
        <taxon>Bacillati</taxon>
        <taxon>Actinomycetota</taxon>
        <taxon>Coriobacteriia</taxon>
        <taxon>Eggerthellales</taxon>
        <taxon>Eggerthellaceae</taxon>
        <taxon>Eggerthella</taxon>
    </lineage>
</organism>
<sequence length="115" mass="12388">MGKKQTAVPPSARKALAAMGENIRLARLRRKLSMALVAERAGISVPTLRAIEQGSPSVAIGSYATVLLAIGMKDELSHVAANDELGRYLQDQDLEPKKRAPRSARFTFGRGAESE</sequence>
<evidence type="ECO:0000256" key="1">
    <source>
        <dbReference type="SAM" id="MobiDB-lite"/>
    </source>
</evidence>
<dbReference type="Proteomes" id="UP000436429">
    <property type="component" value="Unassembled WGS sequence"/>
</dbReference>
<dbReference type="SUPFAM" id="SSF47413">
    <property type="entry name" value="lambda repressor-like DNA-binding domains"/>
    <property type="match status" value="1"/>
</dbReference>
<dbReference type="GO" id="GO:0003677">
    <property type="term" value="F:DNA binding"/>
    <property type="evidence" value="ECO:0007669"/>
    <property type="project" value="InterPro"/>
</dbReference>
<dbReference type="AlphaFoldDB" id="A0A369MG95"/>
<dbReference type="Gene3D" id="1.10.260.40">
    <property type="entry name" value="lambda repressor-like DNA-binding domains"/>
    <property type="match status" value="1"/>
</dbReference>
<reference evidence="3 8" key="4">
    <citation type="submission" date="2019-11" db="EMBL/GenBank/DDBJ databases">
        <title>Whole genome shotgun sequencing (WGS) data from Adlercreutzia equolifaciens ResAG-91, Eggerthella lenta MRI-F36, MRI-F37, MRI-F40, ResAG-49, ResAG-88, ResAG-121, ResAG-145, and Gordonibacter sp. ResAG-5, ResAG-26, ResAG-43, ResAG-50, ResAG-59.</title>
        <authorList>
            <person name="Stoll D.A."/>
            <person name="Danylec N."/>
            <person name="Franz C.M.A.P."/>
            <person name="Huch M."/>
        </authorList>
    </citation>
    <scope>NUCLEOTIDE SEQUENCE [LARGE SCALE GENOMIC DNA]</scope>
    <source>
        <strain evidence="3 8">ResAG-88</strain>
    </source>
</reference>
<feature type="domain" description="HTH cro/C1-type" evidence="2">
    <location>
        <begin position="23"/>
        <end position="54"/>
    </location>
</feature>
<dbReference type="EMBL" id="PPTU01000009">
    <property type="protein sequence ID" value="RDB70638.1"/>
    <property type="molecule type" value="Genomic_DNA"/>
</dbReference>
<gene>
    <name evidence="4" type="ORF">C1875_07285</name>
    <name evidence="5" type="ORF">FIC87_08710</name>
    <name evidence="3" type="ORF">GO726_14730</name>
</gene>
<name>A0A369MG95_EGGLN</name>
<dbReference type="InterPro" id="IPR001387">
    <property type="entry name" value="Cro/C1-type_HTH"/>
</dbReference>
<reference evidence="4 6" key="2">
    <citation type="journal article" date="2018" name="Elife">
        <title>Discovery and characterization of a prevalent human gut bacterial enzyme sufficient for the inactivation of a family of plant toxins.</title>
        <authorList>
            <person name="Koppel N."/>
            <person name="Bisanz J.E."/>
            <person name="Pandelia M.E."/>
            <person name="Turnbaugh P.J."/>
            <person name="Balskus E.P."/>
        </authorList>
    </citation>
    <scope>NUCLEOTIDE SEQUENCE [LARGE SCALE GENOMIC DNA]</scope>
    <source>
        <strain evidence="4 6">W1 BHI 6</strain>
    </source>
</reference>
<dbReference type="InterPro" id="IPR010982">
    <property type="entry name" value="Lambda_DNA-bd_dom_sf"/>
</dbReference>
<evidence type="ECO:0000313" key="4">
    <source>
        <dbReference type="EMBL" id="RDB70638.1"/>
    </source>
</evidence>
<proteinExistence type="predicted"/>
<reference evidence="5" key="3">
    <citation type="submission" date="2019-06" db="EMBL/GenBank/DDBJ databases">
        <authorList>
            <person name="Bisanz J.E."/>
            <person name="Turnbaugh P.J."/>
        </authorList>
    </citation>
    <scope>NUCLEOTIDE SEQUENCE</scope>
    <source>
        <strain evidence="5">SECO-MT75m2</strain>
    </source>
</reference>
<dbReference type="EMBL" id="VEVP01000018">
    <property type="protein sequence ID" value="TNU90368.1"/>
    <property type="molecule type" value="Genomic_DNA"/>
</dbReference>
<evidence type="ECO:0000313" key="7">
    <source>
        <dbReference type="Proteomes" id="UP000312594"/>
    </source>
</evidence>
<comment type="caution">
    <text evidence="4">The sequence shown here is derived from an EMBL/GenBank/DDBJ whole genome shotgun (WGS) entry which is preliminary data.</text>
</comment>
<evidence type="ECO:0000313" key="5">
    <source>
        <dbReference type="EMBL" id="TNU90368.1"/>
    </source>
</evidence>
<dbReference type="CDD" id="cd00093">
    <property type="entry name" value="HTH_XRE"/>
    <property type="match status" value="1"/>
</dbReference>
<evidence type="ECO:0000313" key="3">
    <source>
        <dbReference type="EMBL" id="MVN34404.1"/>
    </source>
</evidence>
<evidence type="ECO:0000259" key="2">
    <source>
        <dbReference type="PROSITE" id="PS50943"/>
    </source>
</evidence>
<feature type="region of interest" description="Disordered" evidence="1">
    <location>
        <begin position="92"/>
        <end position="115"/>
    </location>
</feature>
<dbReference type="Proteomes" id="UP000253970">
    <property type="component" value="Unassembled WGS sequence"/>
</dbReference>
<dbReference type="SMART" id="SM00530">
    <property type="entry name" value="HTH_XRE"/>
    <property type="match status" value="1"/>
</dbReference>
<dbReference type="PROSITE" id="PS50943">
    <property type="entry name" value="HTH_CROC1"/>
    <property type="match status" value="1"/>
</dbReference>
<dbReference type="Pfam" id="PF13560">
    <property type="entry name" value="HTH_31"/>
    <property type="match status" value="1"/>
</dbReference>
<accession>A0A369MG95</accession>
<evidence type="ECO:0000313" key="6">
    <source>
        <dbReference type="Proteomes" id="UP000253970"/>
    </source>
</evidence>
<dbReference type="Proteomes" id="UP000312594">
    <property type="component" value="Unassembled WGS sequence"/>
</dbReference>
<evidence type="ECO:0000313" key="8">
    <source>
        <dbReference type="Proteomes" id="UP000436429"/>
    </source>
</evidence>
<reference evidence="5 7" key="1">
    <citation type="journal article" date="2005" name="Appl. Environ. Microbiol.">
        <title>Intestinal bacterial communities that produce active estrogen-like compounds enterodiol and enterolactone in humans.</title>
        <authorList>
            <person name="Clavel T."/>
            <person name="Henderson G."/>
            <person name="Alpert C.A."/>
            <person name="Philippe C."/>
            <person name="Rigottier-Gois L."/>
            <person name="Dore J."/>
            <person name="Blaut M."/>
        </authorList>
    </citation>
    <scope>NUCLEOTIDE SEQUENCE [LARGE SCALE GENOMIC DNA]</scope>
    <source>
        <strain evidence="5 7">SECO-MT75m2</strain>
    </source>
</reference>
<dbReference type="EMBL" id="WPOM01000056">
    <property type="protein sequence ID" value="MVN34404.1"/>
    <property type="molecule type" value="Genomic_DNA"/>
</dbReference>